<reference evidence="2 3" key="1">
    <citation type="submission" date="2022-12" db="EMBL/GenBank/DDBJ databases">
        <title>Chromosome-scale assembly of the Ensete ventricosum genome.</title>
        <authorList>
            <person name="Dussert Y."/>
            <person name="Stocks J."/>
            <person name="Wendawek A."/>
            <person name="Woldeyes F."/>
            <person name="Nichols R.A."/>
            <person name="Borrell J.S."/>
        </authorList>
    </citation>
    <scope>NUCLEOTIDE SEQUENCE [LARGE SCALE GENOMIC DNA]</scope>
    <source>
        <strain evidence="3">cv. Maze</strain>
        <tissue evidence="2">Seeds</tissue>
    </source>
</reference>
<organism evidence="2 3">
    <name type="scientific">Ensete ventricosum</name>
    <name type="common">Abyssinian banana</name>
    <name type="synonym">Musa ensete</name>
    <dbReference type="NCBI Taxonomy" id="4639"/>
    <lineage>
        <taxon>Eukaryota</taxon>
        <taxon>Viridiplantae</taxon>
        <taxon>Streptophyta</taxon>
        <taxon>Embryophyta</taxon>
        <taxon>Tracheophyta</taxon>
        <taxon>Spermatophyta</taxon>
        <taxon>Magnoliopsida</taxon>
        <taxon>Liliopsida</taxon>
        <taxon>Zingiberales</taxon>
        <taxon>Musaceae</taxon>
        <taxon>Ensete</taxon>
    </lineage>
</organism>
<evidence type="ECO:0000313" key="3">
    <source>
        <dbReference type="Proteomes" id="UP001222027"/>
    </source>
</evidence>
<feature type="region of interest" description="Disordered" evidence="1">
    <location>
        <begin position="161"/>
        <end position="202"/>
    </location>
</feature>
<dbReference type="EMBL" id="JAQQAF010000006">
    <property type="protein sequence ID" value="KAJ8479819.1"/>
    <property type="molecule type" value="Genomic_DNA"/>
</dbReference>
<evidence type="ECO:0000313" key="2">
    <source>
        <dbReference type="EMBL" id="KAJ8479819.1"/>
    </source>
</evidence>
<feature type="region of interest" description="Disordered" evidence="1">
    <location>
        <begin position="388"/>
        <end position="428"/>
    </location>
</feature>
<proteinExistence type="predicted"/>
<accession>A0AAV8QSF7</accession>
<feature type="compositionally biased region" description="Low complexity" evidence="1">
    <location>
        <begin position="342"/>
        <end position="368"/>
    </location>
</feature>
<dbReference type="PANTHER" id="PTHR33737:SF2">
    <property type="entry name" value="OS12G0102700 PROTEIN"/>
    <property type="match status" value="1"/>
</dbReference>
<feature type="compositionally biased region" description="Polar residues" evidence="1">
    <location>
        <begin position="474"/>
        <end position="484"/>
    </location>
</feature>
<dbReference type="PANTHER" id="PTHR33737">
    <property type="entry name" value="OS05G0121800 PROTEIN"/>
    <property type="match status" value="1"/>
</dbReference>
<feature type="compositionally biased region" description="Basic and acidic residues" evidence="1">
    <location>
        <begin position="543"/>
        <end position="553"/>
    </location>
</feature>
<dbReference type="InterPro" id="IPR045882">
    <property type="entry name" value="GPT1/2"/>
</dbReference>
<feature type="compositionally biased region" description="Basic and acidic residues" evidence="1">
    <location>
        <begin position="284"/>
        <end position="294"/>
    </location>
</feature>
<dbReference type="Proteomes" id="UP001222027">
    <property type="component" value="Unassembled WGS sequence"/>
</dbReference>
<feature type="compositionally biased region" description="Basic and acidic residues" evidence="1">
    <location>
        <begin position="190"/>
        <end position="202"/>
    </location>
</feature>
<feature type="region of interest" description="Disordered" evidence="1">
    <location>
        <begin position="574"/>
        <end position="594"/>
    </location>
</feature>
<sequence length="645" mass="69122">MERLSLIDVASEDDLLTSSPCDGFIGQISPVIVGSEESGNQVKINKQMEQALNLLESPEHNKTKTGKCNLRKSLAWDSAFFTSEGVLNHEELAIVNSTFKKTEACSLPTILEDARKSTESTSTLDNDSWALENLEVDLFENVRASIQMTFGVGEKALKLAQPVKKKNPARRESMKLEPSSRNKKSTLVASERHGVSNHLHESTTRAATVVTNVGADGVTNSKMLKPPRILSRGTLPAMPTKTNLVSGNNQIKTSGKKDIPGNAVTRKSAVVSKKIKGGSPKLVDNSRDTARKSPSETTTTTRSRSTSRAINRSLSGSITNKASMRTSGSKISRNTSNSTAMSPNSSVKSSSIASPSSSFDSVASGSSSSTFSAVKPLIDSIEAGADNEEVHSPGLQSNLTSEDIGHSNGLHVTKVHPKSCPKDSSGAKCYKPSGLKMPTPKIGYFDAKKSLACDVKTVSEPRQQPSFPKATTGVPRSSDSGNKTKPSKIQHVTPANQDMAIDSESPRSRSTALSRSPIAESPSLKRLPKLVGSGGLTDTSSEAQKESRPDVKDFGSPFTVFDASVVNKAECDLLPKPSTKERDGDPHPKHTANNIPVQGEAMILIHGSSRVLRQYSETQATENQNNCHCDLPTITIEKENMSPEE</sequence>
<feature type="region of interest" description="Disordered" evidence="1">
    <location>
        <begin position="229"/>
        <end position="368"/>
    </location>
</feature>
<feature type="compositionally biased region" description="Low complexity" evidence="1">
    <location>
        <begin position="297"/>
        <end position="308"/>
    </location>
</feature>
<keyword evidence="3" id="KW-1185">Reference proteome</keyword>
<evidence type="ECO:0000256" key="1">
    <source>
        <dbReference type="SAM" id="MobiDB-lite"/>
    </source>
</evidence>
<feature type="compositionally biased region" description="Basic and acidic residues" evidence="1">
    <location>
        <begin position="574"/>
        <end position="588"/>
    </location>
</feature>
<feature type="region of interest" description="Disordered" evidence="1">
    <location>
        <begin position="456"/>
        <end position="556"/>
    </location>
</feature>
<dbReference type="AlphaFoldDB" id="A0AAV8QSF7"/>
<protein>
    <submittedName>
        <fullName evidence="2">Uncharacterized protein</fullName>
    </submittedName>
</protein>
<feature type="compositionally biased region" description="Basic and acidic residues" evidence="1">
    <location>
        <begin position="169"/>
        <end position="180"/>
    </location>
</feature>
<name>A0AAV8QSF7_ENSVE</name>
<dbReference type="GO" id="GO:0008017">
    <property type="term" value="F:microtubule binding"/>
    <property type="evidence" value="ECO:0007669"/>
    <property type="project" value="InterPro"/>
</dbReference>
<feature type="compositionally biased region" description="Polar residues" evidence="1">
    <location>
        <begin position="240"/>
        <end position="253"/>
    </location>
</feature>
<comment type="caution">
    <text evidence="2">The sequence shown here is derived from an EMBL/GenBank/DDBJ whole genome shotgun (WGS) entry which is preliminary data.</text>
</comment>
<feature type="compositionally biased region" description="Polar residues" evidence="1">
    <location>
        <begin position="309"/>
        <end position="341"/>
    </location>
</feature>
<gene>
    <name evidence="2" type="ORF">OPV22_023546</name>
</gene>